<keyword evidence="2" id="KW-1185">Reference proteome</keyword>
<dbReference type="InParanoid" id="A0CRG0"/>
<gene>
    <name evidence="1" type="ORF">GSPATT00009692001</name>
</gene>
<evidence type="ECO:0000313" key="2">
    <source>
        <dbReference type="Proteomes" id="UP000000600"/>
    </source>
</evidence>
<accession>A0CRG0</accession>
<dbReference type="AlphaFoldDB" id="A0CRG0"/>
<sequence length="75" mass="8741">MGICFGILEEDKQEDNIRNASPIQDQASEGKKEEEITYQLENFTFNKVVFVAGALWKVLLAEPIIKKWYFPINKY</sequence>
<evidence type="ECO:0000313" key="1">
    <source>
        <dbReference type="EMBL" id="CAK73377.1"/>
    </source>
</evidence>
<dbReference type="KEGG" id="ptm:GSPATT00009692001"/>
<dbReference type="OrthoDB" id="10560112at2759"/>
<dbReference type="HOGENOM" id="CLU_2676385_0_0_1"/>
<organism evidence="1 2">
    <name type="scientific">Paramecium tetraurelia</name>
    <dbReference type="NCBI Taxonomy" id="5888"/>
    <lineage>
        <taxon>Eukaryota</taxon>
        <taxon>Sar</taxon>
        <taxon>Alveolata</taxon>
        <taxon>Ciliophora</taxon>
        <taxon>Intramacronucleata</taxon>
        <taxon>Oligohymenophorea</taxon>
        <taxon>Peniculida</taxon>
        <taxon>Parameciidae</taxon>
        <taxon>Paramecium</taxon>
    </lineage>
</organism>
<dbReference type="GeneID" id="5026559"/>
<dbReference type="RefSeq" id="XP_001440774.1">
    <property type="nucleotide sequence ID" value="XM_001440737.1"/>
</dbReference>
<dbReference type="Proteomes" id="UP000000600">
    <property type="component" value="Unassembled WGS sequence"/>
</dbReference>
<name>A0CRG0_PARTE</name>
<proteinExistence type="predicted"/>
<dbReference type="EMBL" id="CT868152">
    <property type="protein sequence ID" value="CAK73377.1"/>
    <property type="molecule type" value="Genomic_DNA"/>
</dbReference>
<protein>
    <submittedName>
        <fullName evidence="1">Uncharacterized protein</fullName>
    </submittedName>
</protein>
<reference evidence="1 2" key="1">
    <citation type="journal article" date="2006" name="Nature">
        <title>Global trends of whole-genome duplications revealed by the ciliate Paramecium tetraurelia.</title>
        <authorList>
            <consortium name="Genoscope"/>
            <person name="Aury J.-M."/>
            <person name="Jaillon O."/>
            <person name="Duret L."/>
            <person name="Noel B."/>
            <person name="Jubin C."/>
            <person name="Porcel B.M."/>
            <person name="Segurens B."/>
            <person name="Daubin V."/>
            <person name="Anthouard V."/>
            <person name="Aiach N."/>
            <person name="Arnaiz O."/>
            <person name="Billaut A."/>
            <person name="Beisson J."/>
            <person name="Blanc I."/>
            <person name="Bouhouche K."/>
            <person name="Camara F."/>
            <person name="Duharcourt S."/>
            <person name="Guigo R."/>
            <person name="Gogendeau D."/>
            <person name="Katinka M."/>
            <person name="Keller A.-M."/>
            <person name="Kissmehl R."/>
            <person name="Klotz C."/>
            <person name="Koll F."/>
            <person name="Le Moue A."/>
            <person name="Lepere C."/>
            <person name="Malinsky S."/>
            <person name="Nowacki M."/>
            <person name="Nowak J.K."/>
            <person name="Plattner H."/>
            <person name="Poulain J."/>
            <person name="Ruiz F."/>
            <person name="Serrano V."/>
            <person name="Zagulski M."/>
            <person name="Dessen P."/>
            <person name="Betermier M."/>
            <person name="Weissenbach J."/>
            <person name="Scarpelli C."/>
            <person name="Schachter V."/>
            <person name="Sperling L."/>
            <person name="Meyer E."/>
            <person name="Cohen J."/>
            <person name="Wincker P."/>
        </authorList>
    </citation>
    <scope>NUCLEOTIDE SEQUENCE [LARGE SCALE GENOMIC DNA]</scope>
    <source>
        <strain evidence="1 2">Stock d4-2</strain>
    </source>
</reference>